<accession>A0AA48KBG5</accession>
<gene>
    <name evidence="2" type="ORF">METEAL_16770</name>
</gene>
<dbReference type="RefSeq" id="WP_316415411.1">
    <property type="nucleotide sequence ID" value="NZ_AP027080.1"/>
</dbReference>
<evidence type="ECO:0000313" key="2">
    <source>
        <dbReference type="EMBL" id="BDU72503.1"/>
    </source>
</evidence>
<feature type="transmembrane region" description="Helical" evidence="1">
    <location>
        <begin position="82"/>
        <end position="104"/>
    </location>
</feature>
<feature type="transmembrane region" description="Helical" evidence="1">
    <location>
        <begin position="295"/>
        <end position="316"/>
    </location>
</feature>
<organism evidence="2 3">
    <name type="scientific">Mesoterricola silvestris</name>
    <dbReference type="NCBI Taxonomy" id="2927979"/>
    <lineage>
        <taxon>Bacteria</taxon>
        <taxon>Pseudomonadati</taxon>
        <taxon>Acidobacteriota</taxon>
        <taxon>Holophagae</taxon>
        <taxon>Holophagales</taxon>
        <taxon>Holophagaceae</taxon>
        <taxon>Mesoterricola</taxon>
    </lineage>
</organism>
<feature type="transmembrane region" description="Helical" evidence="1">
    <location>
        <begin position="218"/>
        <end position="237"/>
    </location>
</feature>
<name>A0AA48KBG5_9BACT</name>
<feature type="transmembrane region" description="Helical" evidence="1">
    <location>
        <begin position="124"/>
        <end position="145"/>
    </location>
</feature>
<reference evidence="3" key="1">
    <citation type="journal article" date="2023" name="Int. J. Syst. Evol. Microbiol.">
        <title>Mesoterricola silvestris gen. nov., sp. nov., Mesoterricola sediminis sp. nov., Geothrix oryzae sp. nov., Geothrix edaphica sp. nov., Geothrix rubra sp. nov., and Geothrix limicola sp. nov., six novel members of Acidobacteriota isolated from soils.</title>
        <authorList>
            <person name="Itoh H."/>
            <person name="Sugisawa Y."/>
            <person name="Mise K."/>
            <person name="Xu Z."/>
            <person name="Kuniyasu M."/>
            <person name="Ushijima N."/>
            <person name="Kawano K."/>
            <person name="Kobayashi E."/>
            <person name="Shiratori Y."/>
            <person name="Masuda Y."/>
            <person name="Senoo K."/>
        </authorList>
    </citation>
    <scope>NUCLEOTIDE SEQUENCE [LARGE SCALE GENOMIC DNA]</scope>
    <source>
        <strain evidence="3">W79</strain>
    </source>
</reference>
<evidence type="ECO:0000313" key="3">
    <source>
        <dbReference type="Proteomes" id="UP001238179"/>
    </source>
</evidence>
<feature type="transmembrane region" description="Helical" evidence="1">
    <location>
        <begin position="166"/>
        <end position="187"/>
    </location>
</feature>
<feature type="transmembrane region" description="Helical" evidence="1">
    <location>
        <begin position="249"/>
        <end position="267"/>
    </location>
</feature>
<keyword evidence="1" id="KW-0472">Membrane</keyword>
<evidence type="ECO:0000256" key="1">
    <source>
        <dbReference type="SAM" id="Phobius"/>
    </source>
</evidence>
<dbReference type="Proteomes" id="UP001238179">
    <property type="component" value="Chromosome"/>
</dbReference>
<dbReference type="EMBL" id="AP027080">
    <property type="protein sequence ID" value="BDU72503.1"/>
    <property type="molecule type" value="Genomic_DNA"/>
</dbReference>
<keyword evidence="1" id="KW-0812">Transmembrane</keyword>
<sequence length="326" mass="35473">MDLIERYVQAVRFWLPRENQQDISAELAEDLRCQKEDKEAELGRPLDESETAAMLARAGNPLAVAGQYLQEKPLLDPALSMIFRLVVKVVLLWILLPLFAVAAVPSALLSDHPLASMVETLGSYAFSSIFALGCITLAFILVASQERTRGWDPLKLPPLRRQGPKPVPRAGSFAEVVFGLLFVAWWVEGFGHLPIAWSSRLGAVYAGGPLWTTLHAQLFWPVLALNLAGIAVGALCLARPHLATFRMGYGILADACAAAICAMAIQANRPAIHQALGALRDLGRTRDVSAMVDGFAASVLVIIAVVSVVSFLSRIFRLIQTSPERR</sequence>
<keyword evidence="1" id="KW-1133">Transmembrane helix</keyword>
<dbReference type="KEGG" id="msil:METEAL_16770"/>
<dbReference type="AlphaFoldDB" id="A0AA48KBG5"/>
<proteinExistence type="predicted"/>
<protein>
    <submittedName>
        <fullName evidence="2">Uncharacterized protein</fullName>
    </submittedName>
</protein>
<keyword evidence="3" id="KW-1185">Reference proteome</keyword>